<gene>
    <name evidence="2" type="ORF">FHS56_000940</name>
</gene>
<evidence type="ECO:0000313" key="2">
    <source>
        <dbReference type="EMBL" id="NIK73454.1"/>
    </source>
</evidence>
<proteinExistence type="predicted"/>
<organism evidence="2 3">
    <name type="scientific">Thermonema lapsum</name>
    <dbReference type="NCBI Taxonomy" id="28195"/>
    <lineage>
        <taxon>Bacteria</taxon>
        <taxon>Pseudomonadati</taxon>
        <taxon>Bacteroidota</taxon>
        <taxon>Cytophagia</taxon>
        <taxon>Cytophagales</taxon>
        <taxon>Thermonemataceae</taxon>
        <taxon>Thermonema</taxon>
    </lineage>
</organism>
<sequence>MAERNLDHTDLVVLSACETGLGEIVNGEGVFGLQRAFQTAGAKTVLMSLWKVDDTATQEMMSLFYENLLVKKLPKREAFTQAQNKLKEKYGAPYFWGAFVMVGE</sequence>
<accession>A0A846MPJ4</accession>
<dbReference type="PANTHER" id="PTHR10098:SF108">
    <property type="entry name" value="TETRATRICOPEPTIDE REPEAT PROTEIN 28"/>
    <property type="match status" value="1"/>
</dbReference>
<name>A0A846MPJ4_9BACT</name>
<comment type="caution">
    <text evidence="2">The sequence shown here is derived from an EMBL/GenBank/DDBJ whole genome shotgun (WGS) entry which is preliminary data.</text>
</comment>
<evidence type="ECO:0000259" key="1">
    <source>
        <dbReference type="Pfam" id="PF12770"/>
    </source>
</evidence>
<dbReference type="PANTHER" id="PTHR10098">
    <property type="entry name" value="RAPSYN-RELATED"/>
    <property type="match status" value="1"/>
</dbReference>
<dbReference type="Pfam" id="PF12770">
    <property type="entry name" value="CHAT"/>
    <property type="match status" value="1"/>
</dbReference>
<feature type="domain" description="CHAT" evidence="1">
    <location>
        <begin position="5"/>
        <end position="104"/>
    </location>
</feature>
<dbReference type="AlphaFoldDB" id="A0A846MPJ4"/>
<protein>
    <submittedName>
        <fullName evidence="2">CHAT domain-containing protein</fullName>
    </submittedName>
</protein>
<dbReference type="RefSeq" id="WP_243844142.1">
    <property type="nucleotide sequence ID" value="NZ_JAASRN010000001.1"/>
</dbReference>
<dbReference type="Proteomes" id="UP000537126">
    <property type="component" value="Unassembled WGS sequence"/>
</dbReference>
<dbReference type="EMBL" id="JAASRN010000001">
    <property type="protein sequence ID" value="NIK73454.1"/>
    <property type="molecule type" value="Genomic_DNA"/>
</dbReference>
<reference evidence="2 3" key="1">
    <citation type="submission" date="2020-03" db="EMBL/GenBank/DDBJ databases">
        <title>Genomic Encyclopedia of Type Strains, Phase IV (KMG-IV): sequencing the most valuable type-strain genomes for metagenomic binning, comparative biology and taxonomic classification.</title>
        <authorList>
            <person name="Goeker M."/>
        </authorList>
    </citation>
    <scope>NUCLEOTIDE SEQUENCE [LARGE SCALE GENOMIC DNA]</scope>
    <source>
        <strain evidence="2 3">DSM 5718</strain>
    </source>
</reference>
<evidence type="ECO:0000313" key="3">
    <source>
        <dbReference type="Proteomes" id="UP000537126"/>
    </source>
</evidence>
<keyword evidence="3" id="KW-1185">Reference proteome</keyword>
<dbReference type="InterPro" id="IPR024983">
    <property type="entry name" value="CHAT_dom"/>
</dbReference>